<sequence>MSEPTIAARMARKYAVMTADATMLERFRSITPAGWACVAATDLEQLGEWHEVLLYRFLLLDLDEIDAFDPLEAIRVLRQQHQINIAVFCFGGDEDIQDEMRLARADRFFARNEMVERLPEFFRQYDWGE</sequence>
<organism evidence="1 2">
    <name type="scientific">Acidihalobacter prosperus</name>
    <dbReference type="NCBI Taxonomy" id="160660"/>
    <lineage>
        <taxon>Bacteria</taxon>
        <taxon>Pseudomonadati</taxon>
        <taxon>Pseudomonadota</taxon>
        <taxon>Gammaproteobacteria</taxon>
        <taxon>Chromatiales</taxon>
        <taxon>Ectothiorhodospiraceae</taxon>
        <taxon>Acidihalobacter</taxon>
    </lineage>
</organism>
<protein>
    <recommendedName>
        <fullName evidence="3">Response regulatory domain-containing protein</fullName>
    </recommendedName>
</protein>
<evidence type="ECO:0000313" key="2">
    <source>
        <dbReference type="Proteomes" id="UP000029273"/>
    </source>
</evidence>
<dbReference type="OrthoDB" id="5296446at2"/>
<reference evidence="1 2" key="1">
    <citation type="journal article" date="2014" name="Genome Announc.">
        <title>Draft Genome Sequence of the Iron-Oxidizing, Acidophilic, and Halotolerant 'Thiobacillus prosperus' Type Strain DSM 5130.</title>
        <authorList>
            <person name="Ossandon F.J."/>
            <person name="Cardenas J.P."/>
            <person name="Corbett M."/>
            <person name="Quatrini R."/>
            <person name="Holmes D.S."/>
            <person name="Watkin E."/>
        </authorList>
    </citation>
    <scope>NUCLEOTIDE SEQUENCE [LARGE SCALE GENOMIC DNA]</scope>
    <source>
        <strain evidence="1 2">DSM 5130</strain>
    </source>
</reference>
<dbReference type="RefSeq" id="WP_065089819.1">
    <property type="nucleotide sequence ID" value="NZ_JQSG02000006.1"/>
</dbReference>
<evidence type="ECO:0008006" key="3">
    <source>
        <dbReference type="Google" id="ProtNLM"/>
    </source>
</evidence>
<comment type="caution">
    <text evidence="1">The sequence shown here is derived from an EMBL/GenBank/DDBJ whole genome shotgun (WGS) entry which is preliminary data.</text>
</comment>
<gene>
    <name evidence="1" type="ORF">Thpro_022987</name>
</gene>
<dbReference type="AlphaFoldDB" id="A0A1A6C2E2"/>
<proteinExistence type="predicted"/>
<dbReference type="Proteomes" id="UP000029273">
    <property type="component" value="Unassembled WGS sequence"/>
</dbReference>
<accession>A0A1A6C2E2</accession>
<keyword evidence="2" id="KW-1185">Reference proteome</keyword>
<evidence type="ECO:0000313" key="1">
    <source>
        <dbReference type="EMBL" id="OBS08737.1"/>
    </source>
</evidence>
<name>A0A1A6C2E2_9GAMM</name>
<dbReference type="EMBL" id="JQSG02000006">
    <property type="protein sequence ID" value="OBS08737.1"/>
    <property type="molecule type" value="Genomic_DNA"/>
</dbReference>